<organism evidence="4 5">
    <name type="scientific">Cryphonectria parasitica (strain ATCC 38755 / EP155)</name>
    <dbReference type="NCBI Taxonomy" id="660469"/>
    <lineage>
        <taxon>Eukaryota</taxon>
        <taxon>Fungi</taxon>
        <taxon>Dikarya</taxon>
        <taxon>Ascomycota</taxon>
        <taxon>Pezizomycotina</taxon>
        <taxon>Sordariomycetes</taxon>
        <taxon>Sordariomycetidae</taxon>
        <taxon>Diaporthales</taxon>
        <taxon>Cryphonectriaceae</taxon>
        <taxon>Cryphonectria-Endothia species complex</taxon>
        <taxon>Cryphonectria</taxon>
    </lineage>
</organism>
<dbReference type="OrthoDB" id="426386at2759"/>
<dbReference type="AlphaFoldDB" id="A0A9P4XUW8"/>
<dbReference type="InterPro" id="IPR039131">
    <property type="entry name" value="NDUFAF1"/>
</dbReference>
<proteinExistence type="inferred from homology"/>
<dbReference type="PANTHER" id="PTHR13194">
    <property type="entry name" value="COMPLEX I INTERMEDIATE-ASSOCIATED PROTEIN 30"/>
    <property type="match status" value="1"/>
</dbReference>
<dbReference type="InterPro" id="IPR008979">
    <property type="entry name" value="Galactose-bd-like_sf"/>
</dbReference>
<protein>
    <submittedName>
        <fullName evidence="4">CIA30-domain-containing protein</fullName>
    </submittedName>
</protein>
<evidence type="ECO:0000256" key="1">
    <source>
        <dbReference type="ARBA" id="ARBA00007884"/>
    </source>
</evidence>
<dbReference type="InterPro" id="IPR013857">
    <property type="entry name" value="NADH-UbQ_OxRdtase-assoc_prot30"/>
</dbReference>
<dbReference type="GO" id="GO:0010257">
    <property type="term" value="P:NADH dehydrogenase complex assembly"/>
    <property type="evidence" value="ECO:0007669"/>
    <property type="project" value="TreeGrafter"/>
</dbReference>
<keyword evidence="5" id="KW-1185">Reference proteome</keyword>
<dbReference type="RefSeq" id="XP_040772422.1">
    <property type="nucleotide sequence ID" value="XM_040917781.1"/>
</dbReference>
<dbReference type="EMBL" id="MU032351">
    <property type="protein sequence ID" value="KAF3761443.1"/>
    <property type="molecule type" value="Genomic_DNA"/>
</dbReference>
<comment type="similarity">
    <text evidence="1">Belongs to the CIA30 family.</text>
</comment>
<dbReference type="PANTHER" id="PTHR13194:SF19">
    <property type="entry name" value="NAD(P)-BINDING ROSSMANN-FOLD SUPERFAMILY PROTEIN"/>
    <property type="match status" value="1"/>
</dbReference>
<sequence length="248" mass="26637">MYLFGGDRPWDASQFTASDDRVRGGRSQSYLTVLGPGGSADAGLGAEYHGTLDIKTLGGAGFASQRTVDGFPALDLSAYDALVLDVTRADGQKYTITLKDEVLPKRPDGREQSTVSWEYDFDSAAGEAGSNGDSACQLVIPFEDFKPTYRGKAKPDAKPLDLKNVRRISFMMRSFFGEQEGDFSIIFTSVSVRKGNRSQDSSRDRDAGGAGLSEPRPDAVGGSSNSSDGSDKSKGLMSWISSVLGWDR</sequence>
<dbReference type="GeneID" id="63834910"/>
<evidence type="ECO:0000313" key="4">
    <source>
        <dbReference type="EMBL" id="KAF3761443.1"/>
    </source>
</evidence>
<evidence type="ECO:0000256" key="2">
    <source>
        <dbReference type="SAM" id="MobiDB-lite"/>
    </source>
</evidence>
<dbReference type="Pfam" id="PF08547">
    <property type="entry name" value="CIA30"/>
    <property type="match status" value="1"/>
</dbReference>
<evidence type="ECO:0000259" key="3">
    <source>
        <dbReference type="Pfam" id="PF08547"/>
    </source>
</evidence>
<comment type="caution">
    <text evidence="4">The sequence shown here is derived from an EMBL/GenBank/DDBJ whole genome shotgun (WGS) entry which is preliminary data.</text>
</comment>
<evidence type="ECO:0000313" key="5">
    <source>
        <dbReference type="Proteomes" id="UP000803844"/>
    </source>
</evidence>
<feature type="region of interest" description="Disordered" evidence="2">
    <location>
        <begin position="194"/>
        <end position="235"/>
    </location>
</feature>
<reference evidence="4" key="1">
    <citation type="journal article" date="2020" name="Phytopathology">
        <title>Genome sequence of the chestnut blight fungus Cryphonectria parasitica EP155: A fundamental resource for an archetypical invasive plant pathogen.</title>
        <authorList>
            <person name="Crouch J.A."/>
            <person name="Dawe A."/>
            <person name="Aerts A."/>
            <person name="Barry K."/>
            <person name="Churchill A.C.L."/>
            <person name="Grimwood J."/>
            <person name="Hillman B."/>
            <person name="Milgroom M.G."/>
            <person name="Pangilinan J."/>
            <person name="Smith M."/>
            <person name="Salamov A."/>
            <person name="Schmutz J."/>
            <person name="Yadav J."/>
            <person name="Grigoriev I.V."/>
            <person name="Nuss D."/>
        </authorList>
    </citation>
    <scope>NUCLEOTIDE SEQUENCE</scope>
    <source>
        <strain evidence="4">EP155</strain>
    </source>
</reference>
<dbReference type="GO" id="GO:0051082">
    <property type="term" value="F:unfolded protein binding"/>
    <property type="evidence" value="ECO:0007669"/>
    <property type="project" value="TreeGrafter"/>
</dbReference>
<gene>
    <name evidence="4" type="ORF">M406DRAFT_266030</name>
</gene>
<accession>A0A9P4XUW8</accession>
<dbReference type="SUPFAM" id="SSF49785">
    <property type="entry name" value="Galactose-binding domain-like"/>
    <property type="match status" value="1"/>
</dbReference>
<feature type="domain" description="NADH:ubiquinone oxidoreductase intermediate-associated protein 30" evidence="3">
    <location>
        <begin position="11"/>
        <end position="185"/>
    </location>
</feature>
<name>A0A9P4XUW8_CRYP1</name>
<dbReference type="Proteomes" id="UP000803844">
    <property type="component" value="Unassembled WGS sequence"/>
</dbReference>